<sequence>MKKKDRPILQTTIDDNNTSLLQWTLLIAVVFFIFIFQFRVALFNAFTVGNGDAFGFEAPLLEAMIYTFALLLIAGIRLIRTWKINDFRAILSMAVLFLPVMYLMSYIGAVTVHNAKLMMLTQFMVVAFFILGLYIAENKLHRTILAKAIQLSGYGVVIYGLMNLFGQAYFPNALWKADESFRLTSIFQYSNSYAGFLTALFLGGLFLVIHCKQWYWRSLHAFMLVPIWISMMLTYSRAALLFVPLLVLIILPFLRIGKQFTYLIYMFLAIVSSFAILSNITIAADKIATALNFESEAGNTFSIWNKQPMIGWGLLIGAALVVAAIITIFHSRLLNWIDSKTEKFTANKWSFVAVPLIFVIIGSLAATLLLASSGVRSLLPASIADRIANINFEQHSVLERGTFYKDALKLSGDYPLIGAGGGAWTVLYEEYQNNPYTSRQAHSYFFQTLIEIGWIGLILLIAFLVLVYTLFIRAYIRNPELRGSQLFFFILSISILAHSAIDFDMSYSYLAIIVFLSLGAMLAPFHQKLVLPSMESIKDRKWRIAYPISLSLIALILFTWVYREYSGNLAYRHAMDLAVVQQKSLDELLPSIDDAINISPSHPDYTLRKINWMKQAFQQTGDVKFRQEIKKLIDQLKPFEPYNRYLLLEEYQFYKDEGQQDRVLQVLNDGIKKFQWDINFYEAAIMEYYLAGEKDKQNNPELTDTKWKQSLELYQEVLNRIELLKTLPETQLQGREFNVTFLMRQAIGIIHYNHKDYEAAKALLVQDIAENLQDNVYARTTVRYYLASLEATGQNDENLYNKLIEADENERASLEELYKNN</sequence>
<keyword evidence="7" id="KW-0436">Ligase</keyword>
<feature type="transmembrane region" description="Helical" evidence="5">
    <location>
        <begin position="452"/>
        <end position="471"/>
    </location>
</feature>
<dbReference type="Pfam" id="PF04932">
    <property type="entry name" value="Wzy_C"/>
    <property type="match status" value="1"/>
</dbReference>
<dbReference type="InterPro" id="IPR007016">
    <property type="entry name" value="O-antigen_ligase-rel_domated"/>
</dbReference>
<comment type="subcellular location">
    <subcellularLocation>
        <location evidence="1">Membrane</location>
        <topology evidence="1">Multi-pass membrane protein</topology>
    </subcellularLocation>
</comment>
<feature type="transmembrane region" description="Helical" evidence="5">
    <location>
        <begin position="309"/>
        <end position="329"/>
    </location>
</feature>
<feature type="transmembrane region" description="Helical" evidence="5">
    <location>
        <begin position="214"/>
        <end position="233"/>
    </location>
</feature>
<feature type="domain" description="O-antigen ligase-related" evidence="6">
    <location>
        <begin position="318"/>
        <end position="461"/>
    </location>
</feature>
<feature type="transmembrane region" description="Helical" evidence="5">
    <location>
        <begin position="190"/>
        <end position="209"/>
    </location>
</feature>
<feature type="transmembrane region" description="Helical" evidence="5">
    <location>
        <begin position="117"/>
        <end position="136"/>
    </location>
</feature>
<feature type="transmembrane region" description="Helical" evidence="5">
    <location>
        <begin position="91"/>
        <end position="111"/>
    </location>
</feature>
<reference evidence="7 8" key="1">
    <citation type="submission" date="2021-07" db="EMBL/GenBank/DDBJ databases">
        <title>Paenibacillus radiodurans sp. nov., isolated from the southeastern edge of Tengger Desert.</title>
        <authorList>
            <person name="Zhang G."/>
        </authorList>
    </citation>
    <scope>NUCLEOTIDE SEQUENCE [LARGE SCALE GENOMIC DNA]</scope>
    <source>
        <strain evidence="7 8">DT7-4</strain>
    </source>
</reference>
<feature type="transmembrane region" description="Helical" evidence="5">
    <location>
        <begin position="60"/>
        <end position="79"/>
    </location>
</feature>
<evidence type="ECO:0000256" key="5">
    <source>
        <dbReference type="SAM" id="Phobius"/>
    </source>
</evidence>
<keyword evidence="8" id="KW-1185">Reference proteome</keyword>
<evidence type="ECO:0000256" key="2">
    <source>
        <dbReference type="ARBA" id="ARBA00022692"/>
    </source>
</evidence>
<feature type="transmembrane region" description="Helical" evidence="5">
    <location>
        <begin position="507"/>
        <end position="523"/>
    </location>
</feature>
<dbReference type="PANTHER" id="PTHR37422:SF13">
    <property type="entry name" value="LIPOPOLYSACCHARIDE BIOSYNTHESIS PROTEIN PA4999-RELATED"/>
    <property type="match status" value="1"/>
</dbReference>
<evidence type="ECO:0000256" key="3">
    <source>
        <dbReference type="ARBA" id="ARBA00022989"/>
    </source>
</evidence>
<dbReference type="EMBL" id="JAHZIJ010000005">
    <property type="protein sequence ID" value="MBW7475068.1"/>
    <property type="molecule type" value="Genomic_DNA"/>
</dbReference>
<feature type="transmembrane region" description="Helical" evidence="5">
    <location>
        <begin position="20"/>
        <end position="40"/>
    </location>
</feature>
<feature type="transmembrane region" description="Helical" evidence="5">
    <location>
        <begin position="483"/>
        <end position="501"/>
    </location>
</feature>
<feature type="transmembrane region" description="Helical" evidence="5">
    <location>
        <begin position="544"/>
        <end position="562"/>
    </location>
</feature>
<dbReference type="PANTHER" id="PTHR37422">
    <property type="entry name" value="TEICHURONIC ACID BIOSYNTHESIS PROTEIN TUAE"/>
    <property type="match status" value="1"/>
</dbReference>
<evidence type="ECO:0000313" key="7">
    <source>
        <dbReference type="EMBL" id="MBW7475068.1"/>
    </source>
</evidence>
<feature type="transmembrane region" description="Helical" evidence="5">
    <location>
        <begin position="239"/>
        <end position="256"/>
    </location>
</feature>
<gene>
    <name evidence="7" type="ORF">K0T92_09945</name>
</gene>
<protein>
    <submittedName>
        <fullName evidence="7">O-antigen ligase family protein</fullName>
    </submittedName>
</protein>
<keyword evidence="2 5" id="KW-0812">Transmembrane</keyword>
<feature type="transmembrane region" description="Helical" evidence="5">
    <location>
        <begin position="263"/>
        <end position="284"/>
    </location>
</feature>
<evidence type="ECO:0000256" key="1">
    <source>
        <dbReference type="ARBA" id="ARBA00004141"/>
    </source>
</evidence>
<dbReference type="Proteomes" id="UP000812277">
    <property type="component" value="Unassembled WGS sequence"/>
</dbReference>
<proteinExistence type="predicted"/>
<organism evidence="7 8">
    <name type="scientific">Paenibacillus oenotherae</name>
    <dbReference type="NCBI Taxonomy" id="1435645"/>
    <lineage>
        <taxon>Bacteria</taxon>
        <taxon>Bacillati</taxon>
        <taxon>Bacillota</taxon>
        <taxon>Bacilli</taxon>
        <taxon>Bacillales</taxon>
        <taxon>Paenibacillaceae</taxon>
        <taxon>Paenibacillus</taxon>
    </lineage>
</organism>
<comment type="caution">
    <text evidence="7">The sequence shown here is derived from an EMBL/GenBank/DDBJ whole genome shotgun (WGS) entry which is preliminary data.</text>
</comment>
<dbReference type="InterPro" id="IPR051533">
    <property type="entry name" value="WaaL-like"/>
</dbReference>
<evidence type="ECO:0000256" key="4">
    <source>
        <dbReference type="ARBA" id="ARBA00023136"/>
    </source>
</evidence>
<dbReference type="GO" id="GO:0016874">
    <property type="term" value="F:ligase activity"/>
    <property type="evidence" value="ECO:0007669"/>
    <property type="project" value="UniProtKB-KW"/>
</dbReference>
<keyword evidence="4 5" id="KW-0472">Membrane</keyword>
<name>A0ABS7D571_9BACL</name>
<evidence type="ECO:0000313" key="8">
    <source>
        <dbReference type="Proteomes" id="UP000812277"/>
    </source>
</evidence>
<accession>A0ABS7D571</accession>
<evidence type="ECO:0000259" key="6">
    <source>
        <dbReference type="Pfam" id="PF04932"/>
    </source>
</evidence>
<keyword evidence="3 5" id="KW-1133">Transmembrane helix</keyword>
<feature type="transmembrane region" description="Helical" evidence="5">
    <location>
        <begin position="349"/>
        <end position="371"/>
    </location>
</feature>
<feature type="transmembrane region" description="Helical" evidence="5">
    <location>
        <begin position="148"/>
        <end position="170"/>
    </location>
</feature>